<feature type="transmembrane region" description="Helical" evidence="1">
    <location>
        <begin position="95"/>
        <end position="116"/>
    </location>
</feature>
<dbReference type="Proteomes" id="UP000092544">
    <property type="component" value="Unassembled WGS sequence"/>
</dbReference>
<dbReference type="AlphaFoldDB" id="A0A1A8TPR6"/>
<evidence type="ECO:0000313" key="2">
    <source>
        <dbReference type="EMBL" id="SBS35910.1"/>
    </source>
</evidence>
<accession>A0A1A8TPR6</accession>
<evidence type="ECO:0008006" key="4">
    <source>
        <dbReference type="Google" id="ProtNLM"/>
    </source>
</evidence>
<proteinExistence type="predicted"/>
<protein>
    <recommendedName>
        <fullName evidence="4">DUF2007 domain-containing protein</fullName>
    </recommendedName>
</protein>
<gene>
    <name evidence="2" type="ORF">MSP8886_03514</name>
</gene>
<keyword evidence="3" id="KW-1185">Reference proteome</keyword>
<dbReference type="EMBL" id="FLOB01000011">
    <property type="protein sequence ID" value="SBS35910.1"/>
    <property type="molecule type" value="Genomic_DNA"/>
</dbReference>
<dbReference type="OrthoDB" id="5569385at2"/>
<evidence type="ECO:0000256" key="1">
    <source>
        <dbReference type="SAM" id="Phobius"/>
    </source>
</evidence>
<dbReference type="InterPro" id="IPR046162">
    <property type="entry name" value="DUF6164"/>
</dbReference>
<name>A0A1A8TPR6_9GAMM</name>
<organism evidence="2 3">
    <name type="scientific">Marinomonas spartinae</name>
    <dbReference type="NCBI Taxonomy" id="1792290"/>
    <lineage>
        <taxon>Bacteria</taxon>
        <taxon>Pseudomonadati</taxon>
        <taxon>Pseudomonadota</taxon>
        <taxon>Gammaproteobacteria</taxon>
        <taxon>Oceanospirillales</taxon>
        <taxon>Oceanospirillaceae</taxon>
        <taxon>Marinomonas</taxon>
    </lineage>
</organism>
<keyword evidence="1" id="KW-1133">Transmembrane helix</keyword>
<sequence length="117" mass="13570">MATLVFRLKFVPEEEADDIRQLLAEHDIPFYETSAGRWQISLAGIWVRDKEQAQKALALIREDQIKRMSNRPPPTMWEWILGYCQHARQNPAESLVTLISVILVLALTILPFWALLK</sequence>
<keyword evidence="1" id="KW-0812">Transmembrane</keyword>
<reference evidence="2 3" key="1">
    <citation type="submission" date="2016-06" db="EMBL/GenBank/DDBJ databases">
        <authorList>
            <person name="Kjaerup R.B."/>
            <person name="Dalgaard T.S."/>
            <person name="Juul-Madsen H.R."/>
        </authorList>
    </citation>
    <scope>NUCLEOTIDE SEQUENCE [LARGE SCALE GENOMIC DNA]</scope>
    <source>
        <strain evidence="2 3">CECT 8886</strain>
    </source>
</reference>
<evidence type="ECO:0000313" key="3">
    <source>
        <dbReference type="Proteomes" id="UP000092544"/>
    </source>
</evidence>
<keyword evidence="1" id="KW-0472">Membrane</keyword>
<dbReference type="RefSeq" id="WP_067018807.1">
    <property type="nucleotide sequence ID" value="NZ_FLOB01000011.1"/>
</dbReference>
<dbReference type="STRING" id="1792290.MSP8886_03514"/>
<dbReference type="Pfam" id="PF19661">
    <property type="entry name" value="DUF6164"/>
    <property type="match status" value="1"/>
</dbReference>